<gene>
    <name evidence="10" type="ORF">A9O67_04830</name>
</gene>
<keyword evidence="11" id="KW-1185">Reference proteome</keyword>
<evidence type="ECO:0000256" key="2">
    <source>
        <dbReference type="ARBA" id="ARBA00022481"/>
    </source>
</evidence>
<feature type="region of interest" description="Disordered" evidence="6">
    <location>
        <begin position="513"/>
        <end position="599"/>
    </location>
</feature>
<keyword evidence="7" id="KW-0472">Membrane</keyword>
<accession>A0A1A6DVP6</accession>
<dbReference type="GO" id="GO:0005886">
    <property type="term" value="C:plasma membrane"/>
    <property type="evidence" value="ECO:0007669"/>
    <property type="project" value="TreeGrafter"/>
</dbReference>
<evidence type="ECO:0000313" key="11">
    <source>
        <dbReference type="Proteomes" id="UP000091969"/>
    </source>
</evidence>
<reference evidence="10 11" key="1">
    <citation type="submission" date="2016-06" db="EMBL/GenBank/DDBJ databases">
        <title>Genome sequence of Tepidimonas fonticaldi PL17.</title>
        <authorList>
            <person name="Pinnaka A.K."/>
        </authorList>
    </citation>
    <scope>NUCLEOTIDE SEQUENCE [LARGE SCALE GENOMIC DNA]</scope>
    <source>
        <strain evidence="10 11">PL17</strain>
    </source>
</reference>
<dbReference type="STRING" id="1101373.A9O67_04830"/>
<evidence type="ECO:0000259" key="8">
    <source>
        <dbReference type="PROSITE" id="PS50111"/>
    </source>
</evidence>
<feature type="compositionally biased region" description="Low complexity" evidence="6">
    <location>
        <begin position="538"/>
        <end position="589"/>
    </location>
</feature>
<evidence type="ECO:0000256" key="1">
    <source>
        <dbReference type="ARBA" id="ARBA00004370"/>
    </source>
</evidence>
<keyword evidence="5" id="KW-0175">Coiled coil</keyword>
<dbReference type="AlphaFoldDB" id="A0A1A6DVP6"/>
<feature type="transmembrane region" description="Helical" evidence="7">
    <location>
        <begin position="12"/>
        <end position="37"/>
    </location>
</feature>
<keyword evidence="2" id="KW-0488">Methylation</keyword>
<protein>
    <recommendedName>
        <fullName evidence="12">Chemotaxis protein</fullName>
    </recommendedName>
</protein>
<evidence type="ECO:0000256" key="6">
    <source>
        <dbReference type="SAM" id="MobiDB-lite"/>
    </source>
</evidence>
<dbReference type="PANTHER" id="PTHR43531">
    <property type="entry name" value="PROTEIN ICFG"/>
    <property type="match status" value="1"/>
</dbReference>
<dbReference type="Pfam" id="PF00015">
    <property type="entry name" value="MCPsignal"/>
    <property type="match status" value="1"/>
</dbReference>
<dbReference type="Pfam" id="PF00672">
    <property type="entry name" value="HAMP"/>
    <property type="match status" value="1"/>
</dbReference>
<evidence type="ECO:0000256" key="3">
    <source>
        <dbReference type="ARBA" id="ARBA00029447"/>
    </source>
</evidence>
<dbReference type="InterPro" id="IPR051310">
    <property type="entry name" value="MCP_chemotaxis"/>
</dbReference>
<evidence type="ECO:0008006" key="12">
    <source>
        <dbReference type="Google" id="ProtNLM"/>
    </source>
</evidence>
<dbReference type="SMART" id="SM00304">
    <property type="entry name" value="HAMP"/>
    <property type="match status" value="1"/>
</dbReference>
<dbReference type="Proteomes" id="UP000091969">
    <property type="component" value="Unassembled WGS sequence"/>
</dbReference>
<dbReference type="GO" id="GO:0006935">
    <property type="term" value="P:chemotaxis"/>
    <property type="evidence" value="ECO:0007669"/>
    <property type="project" value="InterPro"/>
</dbReference>
<feature type="domain" description="HAMP" evidence="9">
    <location>
        <begin position="211"/>
        <end position="263"/>
    </location>
</feature>
<feature type="domain" description="Methyl-accepting transducer" evidence="8">
    <location>
        <begin position="268"/>
        <end position="497"/>
    </location>
</feature>
<evidence type="ECO:0000256" key="7">
    <source>
        <dbReference type="SAM" id="Phobius"/>
    </source>
</evidence>
<dbReference type="CDD" id="cd11386">
    <property type="entry name" value="MCP_signal"/>
    <property type="match status" value="1"/>
</dbReference>
<keyword evidence="7" id="KW-1133">Transmembrane helix</keyword>
<dbReference type="GO" id="GO:0007165">
    <property type="term" value="P:signal transduction"/>
    <property type="evidence" value="ECO:0007669"/>
    <property type="project" value="UniProtKB-KW"/>
</dbReference>
<dbReference type="EMBL" id="LZDH01000056">
    <property type="protein sequence ID" value="OBS30923.1"/>
    <property type="molecule type" value="Genomic_DNA"/>
</dbReference>
<keyword evidence="4" id="KW-0807">Transducer</keyword>
<dbReference type="PRINTS" id="PR00260">
    <property type="entry name" value="CHEMTRNSDUCR"/>
</dbReference>
<comment type="subcellular location">
    <subcellularLocation>
        <location evidence="1">Membrane</location>
    </subcellularLocation>
</comment>
<dbReference type="GO" id="GO:0004888">
    <property type="term" value="F:transmembrane signaling receptor activity"/>
    <property type="evidence" value="ECO:0007669"/>
    <property type="project" value="InterPro"/>
</dbReference>
<dbReference type="Gene3D" id="1.10.287.950">
    <property type="entry name" value="Methyl-accepting chemotaxis protein"/>
    <property type="match status" value="1"/>
</dbReference>
<dbReference type="SMART" id="SM00283">
    <property type="entry name" value="MA"/>
    <property type="match status" value="1"/>
</dbReference>
<comment type="similarity">
    <text evidence="3">Belongs to the methyl-accepting chemotaxis (MCP) protein family.</text>
</comment>
<feature type="transmembrane region" description="Helical" evidence="7">
    <location>
        <begin position="189"/>
        <end position="210"/>
    </location>
</feature>
<organism evidence="10 11">
    <name type="scientific">Tepidimonas fonticaldi</name>
    <dbReference type="NCBI Taxonomy" id="1101373"/>
    <lineage>
        <taxon>Bacteria</taxon>
        <taxon>Pseudomonadati</taxon>
        <taxon>Pseudomonadota</taxon>
        <taxon>Betaproteobacteria</taxon>
        <taxon>Burkholderiales</taxon>
        <taxon>Tepidimonas</taxon>
    </lineage>
</organism>
<dbReference type="InterPro" id="IPR003660">
    <property type="entry name" value="HAMP_dom"/>
</dbReference>
<dbReference type="CDD" id="cd06225">
    <property type="entry name" value="HAMP"/>
    <property type="match status" value="1"/>
</dbReference>
<evidence type="ECO:0000259" key="9">
    <source>
        <dbReference type="PROSITE" id="PS50885"/>
    </source>
</evidence>
<dbReference type="InterPro" id="IPR004090">
    <property type="entry name" value="Chemotax_Me-accpt_rcpt"/>
</dbReference>
<proteinExistence type="inferred from homology"/>
<comment type="caution">
    <text evidence="10">The sequence shown here is derived from an EMBL/GenBank/DDBJ whole genome shotgun (WGS) entry which is preliminary data.</text>
</comment>
<dbReference type="SUPFAM" id="SSF58104">
    <property type="entry name" value="Methyl-accepting chemotaxis protein (MCP) signaling domain"/>
    <property type="match status" value="1"/>
</dbReference>
<evidence type="ECO:0000256" key="4">
    <source>
        <dbReference type="PROSITE-ProRule" id="PRU00284"/>
    </source>
</evidence>
<feature type="coiled-coil region" evidence="5">
    <location>
        <begin position="81"/>
        <end position="108"/>
    </location>
</feature>
<name>A0A1A6DVP6_9BURK</name>
<evidence type="ECO:0000313" key="10">
    <source>
        <dbReference type="EMBL" id="OBS30923.1"/>
    </source>
</evidence>
<dbReference type="FunFam" id="1.10.287.950:FF:000001">
    <property type="entry name" value="Methyl-accepting chemotaxis sensory transducer"/>
    <property type="match status" value="1"/>
</dbReference>
<dbReference type="PROSITE" id="PS50885">
    <property type="entry name" value="HAMP"/>
    <property type="match status" value="1"/>
</dbReference>
<dbReference type="PANTHER" id="PTHR43531:SF14">
    <property type="entry name" value="METHYL-ACCEPTING CHEMOTAXIS PROTEIN I-RELATED"/>
    <property type="match status" value="1"/>
</dbReference>
<sequence length="599" mass="62365">MQNLTIGVRLALAVGVMALGMLITAGVLLGTSAWLVAPKTAQAERANELAVTATEWGQLADVQNQRQVIIARFGVQNPELKRAVQANIEKSHERVNDLQETLSRQIRQTGQVAAFEQAGKVHDDYLALRDQLSRAIESEDLPAIERLIPQVQQKGEAYTQAVGALARGLQQEAKQARDDVEAAERVTEYAVLAVIAAALAVGALLAVGIVRSITRPLHEAVALAEAVAQGDLTRPIQARSSDEVGRLLQALSRMQAALVEAVARIRQAATSVDHGAAEIAAGNQDLSARTESAASSLEQTASSMEELTEAVRHSAEAARTANQLASQAAQTAREGGQAVQEVTRSMQGIETASRKIADITNVIDGIAFQTNILALNAAVEAARAGEAGRGFAVVAGEVRQLAQRSAQAAKEIKSLIEDSVARVQQGGTQVQHAGQTMEQIVQGIQRVADMIGEVAAAANEQSEGIGQVNAAVGQLDQATQQNAALVEQSAAAAQSLRQQADSLLRVVSQFRTGAGDGGPGRLVEASPARVEPAAQHIPAPTRPASRPALAPAAPKPSPARVAAPAGASKPRSTPAAAPLPPAATGSASAKADDGDWETF</sequence>
<keyword evidence="7" id="KW-0812">Transmembrane</keyword>
<evidence type="ECO:0000256" key="5">
    <source>
        <dbReference type="SAM" id="Coils"/>
    </source>
</evidence>
<dbReference type="PROSITE" id="PS50111">
    <property type="entry name" value="CHEMOTAXIS_TRANSDUC_2"/>
    <property type="match status" value="1"/>
</dbReference>
<dbReference type="InterPro" id="IPR004089">
    <property type="entry name" value="MCPsignal_dom"/>
</dbReference>